<proteinExistence type="predicted"/>
<dbReference type="InterPro" id="IPR036691">
    <property type="entry name" value="Endo/exonu/phosph_ase_sf"/>
</dbReference>
<sequence length="248" mass="27911">MNVKAEQLEMNLAEGSASSSPWPLTIATYNIHGAVGSDRRRSAQRVAAVLRQIDADVVALQEVPMGDEHIPDILSAITDLTGYQAVAGPTIDHQHRRYGNAVLTRHPIRAVRNVDLSFGSSEPRGALDADIECHGHLLRVVATHLGLRPAERRNQVKRLLETFDTDTMPVVLLGDLNEWFVWGRPLRWLTTRFQKTPSPLTFPSLRPVFALDRIWLHPRERLVRVWAHNTRLARQASDHLPLVAHIGR</sequence>
<dbReference type="Proteomes" id="UP000037939">
    <property type="component" value="Unassembled WGS sequence"/>
</dbReference>
<dbReference type="STRING" id="857265.WG78_04095"/>
<keyword evidence="2" id="KW-0269">Exonuclease</keyword>
<dbReference type="Pfam" id="PF03372">
    <property type="entry name" value="Exo_endo_phos"/>
    <property type="match status" value="1"/>
</dbReference>
<keyword evidence="2" id="KW-0255">Endonuclease</keyword>
<evidence type="ECO:0000313" key="3">
    <source>
        <dbReference type="Proteomes" id="UP000037939"/>
    </source>
</evidence>
<feature type="domain" description="Endonuclease/exonuclease/phosphatase" evidence="1">
    <location>
        <begin position="27"/>
        <end position="239"/>
    </location>
</feature>
<keyword evidence="2" id="KW-0378">Hydrolase</keyword>
<gene>
    <name evidence="2" type="ORF">WG78_04095</name>
</gene>
<keyword evidence="2" id="KW-0540">Nuclease</keyword>
<dbReference type="Gene3D" id="3.60.10.10">
    <property type="entry name" value="Endonuclease/exonuclease/phosphatase"/>
    <property type="match status" value="1"/>
</dbReference>
<dbReference type="GO" id="GO:0016020">
    <property type="term" value="C:membrane"/>
    <property type="evidence" value="ECO:0007669"/>
    <property type="project" value="GOC"/>
</dbReference>
<reference evidence="2 3" key="1">
    <citation type="submission" date="2015-07" db="EMBL/GenBank/DDBJ databases">
        <title>Draft genome sequence of the Amantichitinum ursilacus IGB-41, a new chitin-degrading bacterium.</title>
        <authorList>
            <person name="Kirstahler P."/>
            <person name="Guenther M."/>
            <person name="Grumaz C."/>
            <person name="Rupp S."/>
            <person name="Zibek S."/>
            <person name="Sohn K."/>
        </authorList>
    </citation>
    <scope>NUCLEOTIDE SEQUENCE [LARGE SCALE GENOMIC DNA]</scope>
    <source>
        <strain evidence="2 3">IGB-41</strain>
    </source>
</reference>
<dbReference type="SUPFAM" id="SSF56219">
    <property type="entry name" value="DNase I-like"/>
    <property type="match status" value="1"/>
</dbReference>
<evidence type="ECO:0000313" key="2">
    <source>
        <dbReference type="EMBL" id="KPC54723.1"/>
    </source>
</evidence>
<accession>A0A0N0GQI4</accession>
<dbReference type="PANTHER" id="PTHR14859:SF15">
    <property type="entry name" value="ENDONUCLEASE_EXONUCLEASE_PHOSPHATASE DOMAIN-CONTAINING PROTEIN"/>
    <property type="match status" value="1"/>
</dbReference>
<dbReference type="GO" id="GO:0006506">
    <property type="term" value="P:GPI anchor biosynthetic process"/>
    <property type="evidence" value="ECO:0007669"/>
    <property type="project" value="TreeGrafter"/>
</dbReference>
<dbReference type="GO" id="GO:0004519">
    <property type="term" value="F:endonuclease activity"/>
    <property type="evidence" value="ECO:0007669"/>
    <property type="project" value="UniProtKB-KW"/>
</dbReference>
<dbReference type="InterPro" id="IPR051916">
    <property type="entry name" value="GPI-anchor_lipid_remodeler"/>
</dbReference>
<dbReference type="EMBL" id="LAQT01000002">
    <property type="protein sequence ID" value="KPC54723.1"/>
    <property type="molecule type" value="Genomic_DNA"/>
</dbReference>
<evidence type="ECO:0000259" key="1">
    <source>
        <dbReference type="Pfam" id="PF03372"/>
    </source>
</evidence>
<name>A0A0N0GQI4_9NEIS</name>
<dbReference type="PANTHER" id="PTHR14859">
    <property type="entry name" value="CALCOFLUOR WHITE HYPERSENSITIVE PROTEIN PRECURSOR"/>
    <property type="match status" value="1"/>
</dbReference>
<dbReference type="RefSeq" id="WP_053936502.1">
    <property type="nucleotide sequence ID" value="NZ_LAQT01000002.1"/>
</dbReference>
<comment type="caution">
    <text evidence="2">The sequence shown here is derived from an EMBL/GenBank/DDBJ whole genome shotgun (WGS) entry which is preliminary data.</text>
</comment>
<dbReference type="AlphaFoldDB" id="A0A0N0GQI4"/>
<dbReference type="GO" id="GO:0004527">
    <property type="term" value="F:exonuclease activity"/>
    <property type="evidence" value="ECO:0007669"/>
    <property type="project" value="UniProtKB-KW"/>
</dbReference>
<protein>
    <submittedName>
        <fullName evidence="2">Endonuclease/Exonuclease/phosphatase family protein</fullName>
    </submittedName>
</protein>
<dbReference type="OrthoDB" id="9793162at2"/>
<keyword evidence="3" id="KW-1185">Reference proteome</keyword>
<dbReference type="InterPro" id="IPR005135">
    <property type="entry name" value="Endo/exonuclease/phosphatase"/>
</dbReference>
<organism evidence="2 3">
    <name type="scientific">Amantichitinum ursilacus</name>
    <dbReference type="NCBI Taxonomy" id="857265"/>
    <lineage>
        <taxon>Bacteria</taxon>
        <taxon>Pseudomonadati</taxon>
        <taxon>Pseudomonadota</taxon>
        <taxon>Betaproteobacteria</taxon>
        <taxon>Neisseriales</taxon>
        <taxon>Chitinibacteraceae</taxon>
        <taxon>Amantichitinum</taxon>
    </lineage>
</organism>
<dbReference type="PATRIC" id="fig|857265.3.peg.838"/>